<organism evidence="1">
    <name type="scientific">marine sediment metagenome</name>
    <dbReference type="NCBI Taxonomy" id="412755"/>
    <lineage>
        <taxon>unclassified sequences</taxon>
        <taxon>metagenomes</taxon>
        <taxon>ecological metagenomes</taxon>
    </lineage>
</organism>
<name>X1D3C0_9ZZZZ</name>
<reference evidence="1" key="1">
    <citation type="journal article" date="2014" name="Front. Microbiol.">
        <title>High frequency of phylogenetically diverse reductive dehalogenase-homologous genes in deep subseafloor sedimentary metagenomes.</title>
        <authorList>
            <person name="Kawai M."/>
            <person name="Futagami T."/>
            <person name="Toyoda A."/>
            <person name="Takaki Y."/>
            <person name="Nishi S."/>
            <person name="Hori S."/>
            <person name="Arai W."/>
            <person name="Tsubouchi T."/>
            <person name="Morono Y."/>
            <person name="Uchiyama I."/>
            <person name="Ito T."/>
            <person name="Fujiyama A."/>
            <person name="Inagaki F."/>
            <person name="Takami H."/>
        </authorList>
    </citation>
    <scope>NUCLEOTIDE SEQUENCE</scope>
    <source>
        <strain evidence="1">Expedition CK06-06</strain>
    </source>
</reference>
<protein>
    <submittedName>
        <fullName evidence="1">Uncharacterized protein</fullName>
    </submittedName>
</protein>
<sequence>PEMLDSVKHPVMVNPYWNMILVARERKLIAILQRK</sequence>
<comment type="caution">
    <text evidence="1">The sequence shown here is derived from an EMBL/GenBank/DDBJ whole genome shotgun (WGS) entry which is preliminary data.</text>
</comment>
<proteinExistence type="predicted"/>
<accession>X1D3C0</accession>
<evidence type="ECO:0000313" key="1">
    <source>
        <dbReference type="EMBL" id="GAH02755.1"/>
    </source>
</evidence>
<gene>
    <name evidence="1" type="ORF">S01H4_41907</name>
</gene>
<dbReference type="EMBL" id="BART01022955">
    <property type="protein sequence ID" value="GAH02755.1"/>
    <property type="molecule type" value="Genomic_DNA"/>
</dbReference>
<feature type="non-terminal residue" evidence="1">
    <location>
        <position position="1"/>
    </location>
</feature>
<dbReference type="AlphaFoldDB" id="X1D3C0"/>